<feature type="compositionally biased region" description="Basic and acidic residues" evidence="1">
    <location>
        <begin position="78"/>
        <end position="91"/>
    </location>
</feature>
<keyword evidence="3" id="KW-1185">Reference proteome</keyword>
<evidence type="ECO:0000313" key="2">
    <source>
        <dbReference type="EMBL" id="KAH7434498.1"/>
    </source>
</evidence>
<protein>
    <submittedName>
        <fullName evidence="2">Uncharacterized protein</fullName>
    </submittedName>
</protein>
<gene>
    <name evidence="2" type="ORF">KP509_06G020100</name>
</gene>
<reference evidence="2" key="1">
    <citation type="submission" date="2021-08" db="EMBL/GenBank/DDBJ databases">
        <title>WGS assembly of Ceratopteris richardii.</title>
        <authorList>
            <person name="Marchant D.B."/>
            <person name="Chen G."/>
            <person name="Jenkins J."/>
            <person name="Shu S."/>
            <person name="Leebens-Mack J."/>
            <person name="Grimwood J."/>
            <person name="Schmutz J."/>
            <person name="Soltis P."/>
            <person name="Soltis D."/>
            <person name="Chen Z.-H."/>
        </authorList>
    </citation>
    <scope>NUCLEOTIDE SEQUENCE</scope>
    <source>
        <strain evidence="2">Whitten #5841</strain>
        <tissue evidence="2">Leaf</tissue>
    </source>
</reference>
<dbReference type="EMBL" id="CM035411">
    <property type="protein sequence ID" value="KAH7434498.1"/>
    <property type="molecule type" value="Genomic_DNA"/>
</dbReference>
<dbReference type="Proteomes" id="UP000825935">
    <property type="component" value="Chromosome 6"/>
</dbReference>
<sequence>MVTTLHEGANGNVIRDEHVEPLAQLHDSGEVSKNPSTDAGNENGCKTLAEQDDSLSKISTPNKRKISTQDEVQESFEDEVKNVEDPPKGENVEAEDDGEDDNAHDVEEPDCEEHECAKSDAIHADGAASPPQKQRK</sequence>
<organism evidence="2 3">
    <name type="scientific">Ceratopteris richardii</name>
    <name type="common">Triangle waterfern</name>
    <dbReference type="NCBI Taxonomy" id="49495"/>
    <lineage>
        <taxon>Eukaryota</taxon>
        <taxon>Viridiplantae</taxon>
        <taxon>Streptophyta</taxon>
        <taxon>Embryophyta</taxon>
        <taxon>Tracheophyta</taxon>
        <taxon>Polypodiopsida</taxon>
        <taxon>Polypodiidae</taxon>
        <taxon>Polypodiales</taxon>
        <taxon>Pteridineae</taxon>
        <taxon>Pteridaceae</taxon>
        <taxon>Parkerioideae</taxon>
        <taxon>Ceratopteris</taxon>
    </lineage>
</organism>
<evidence type="ECO:0000313" key="3">
    <source>
        <dbReference type="Proteomes" id="UP000825935"/>
    </source>
</evidence>
<accession>A0A8T2UIJ2</accession>
<comment type="caution">
    <text evidence="2">The sequence shown here is derived from an EMBL/GenBank/DDBJ whole genome shotgun (WGS) entry which is preliminary data.</text>
</comment>
<name>A0A8T2UIJ2_CERRI</name>
<evidence type="ECO:0000256" key="1">
    <source>
        <dbReference type="SAM" id="MobiDB-lite"/>
    </source>
</evidence>
<proteinExistence type="predicted"/>
<feature type="region of interest" description="Disordered" evidence="1">
    <location>
        <begin position="23"/>
        <end position="136"/>
    </location>
</feature>
<feature type="compositionally biased region" description="Polar residues" evidence="1">
    <location>
        <begin position="31"/>
        <end position="40"/>
    </location>
</feature>
<dbReference type="AlphaFoldDB" id="A0A8T2UIJ2"/>
<feature type="compositionally biased region" description="Basic and acidic residues" evidence="1">
    <location>
        <begin position="114"/>
        <end position="123"/>
    </location>
</feature>
<dbReference type="OrthoDB" id="1981228at2759"/>